<sequence>MSKPKGSEPQGRKIDRSFVKMELGELVCHQKSTYRITQVLDFSSVLGLDIETGRPKVLRIQELKPFLGGKIVGPYADYDLEDIGTEEWAIAQKRYAVIQPLLRYEGQSKRIVEERAKESGVDPVTVYRWLRRYKERGELTGLIPSKRGWSPGRSRISPEVEEVIKTVLEEYYLTTQRPDVASTVYEARKACRALKLPQPAVRTVQARINRIPERVRLVRRGDIELANNKHVARVGSLETEYPLQIVQIDHSPIDLIIVDDVHRKPIGRPWLTVAICVHTRMITGYYLSMQAPSALSVAMCVVHSILPKELWLAQHGISGEWPVWGKMTTLHSDNGRDFKTESLIRSLNNHAIHKEFRPKGEKHWGGHIERYINSNSRHSKRDKGATFSNPLERREYDSDGEAIYTFAEFEARLIRNILKYHEQFHNGLGMAPIRKWNLAFFGDKEHAPISPLPPRVSDPWSFQLDFLPSSERVIHPYGVEMDAMYFAEALRPWVGATDPATGKQRKFLFRRDPRDINRIWFKDPALNEYFEVPILRACYQGVTVAEYVNAKKKARAAGLGAVNEELVDRFSDENKQQEIESAEKTKQARRSAQSRANNLKQSTPARPNPSSEPTAQLPASSEMLSIDEVDTFGDVW</sequence>
<comment type="caution">
    <text evidence="3">The sequence shown here is derived from an EMBL/GenBank/DDBJ whole genome shotgun (WGS) entry which is preliminary data.</text>
</comment>
<dbReference type="RefSeq" id="WP_330078009.1">
    <property type="nucleotide sequence ID" value="NZ_JAZDQJ010000059.1"/>
</dbReference>
<evidence type="ECO:0000313" key="4">
    <source>
        <dbReference type="Proteomes" id="UP001335100"/>
    </source>
</evidence>
<dbReference type="InterPro" id="IPR001584">
    <property type="entry name" value="Integrase_cat-core"/>
</dbReference>
<dbReference type="EMBL" id="JAZDQJ010000059">
    <property type="protein sequence ID" value="MEE1937354.1"/>
    <property type="molecule type" value="Genomic_DNA"/>
</dbReference>
<dbReference type="SUPFAM" id="SSF46689">
    <property type="entry name" value="Homeodomain-like"/>
    <property type="match status" value="1"/>
</dbReference>
<evidence type="ECO:0000259" key="2">
    <source>
        <dbReference type="PROSITE" id="PS50994"/>
    </source>
</evidence>
<keyword evidence="4" id="KW-1185">Reference proteome</keyword>
<feature type="compositionally biased region" description="Basic and acidic residues" evidence="1">
    <location>
        <begin position="572"/>
        <end position="586"/>
    </location>
</feature>
<dbReference type="InterPro" id="IPR012337">
    <property type="entry name" value="RNaseH-like_sf"/>
</dbReference>
<dbReference type="PROSITE" id="PS50994">
    <property type="entry name" value="INTEGRASE"/>
    <property type="match status" value="1"/>
</dbReference>
<reference evidence="3 4" key="1">
    <citation type="submission" date="2024-01" db="EMBL/GenBank/DDBJ databases">
        <title>Unpublished Manusciprt.</title>
        <authorList>
            <person name="Duman M."/>
            <person name="Valdes E.G."/>
            <person name="Ajmi N."/>
            <person name="Altun S."/>
            <person name="Saticioglu I.B."/>
        </authorList>
    </citation>
    <scope>NUCLEOTIDE SEQUENCE [LARGE SCALE GENOMIC DNA]</scope>
    <source>
        <strain evidence="3 4">148P</strain>
    </source>
</reference>
<dbReference type="SUPFAM" id="SSF53098">
    <property type="entry name" value="Ribonuclease H-like"/>
    <property type="match status" value="1"/>
</dbReference>
<dbReference type="Proteomes" id="UP001335100">
    <property type="component" value="Unassembled WGS sequence"/>
</dbReference>
<gene>
    <name evidence="3" type="ORF">V0R50_29370</name>
</gene>
<evidence type="ECO:0000313" key="3">
    <source>
        <dbReference type="EMBL" id="MEE1937354.1"/>
    </source>
</evidence>
<dbReference type="InterPro" id="IPR009057">
    <property type="entry name" value="Homeodomain-like_sf"/>
</dbReference>
<dbReference type="InterPro" id="IPR036397">
    <property type="entry name" value="RNaseH_sf"/>
</dbReference>
<protein>
    <submittedName>
        <fullName evidence="3">Helix-turn-helix domain-containing protein</fullName>
    </submittedName>
</protein>
<feature type="compositionally biased region" description="Polar residues" evidence="1">
    <location>
        <begin position="590"/>
        <end position="623"/>
    </location>
</feature>
<dbReference type="Pfam" id="PF13551">
    <property type="entry name" value="HTH_29"/>
    <property type="match status" value="1"/>
</dbReference>
<feature type="region of interest" description="Disordered" evidence="1">
    <location>
        <begin position="572"/>
        <end position="636"/>
    </location>
</feature>
<proteinExistence type="predicted"/>
<name>A0ABU7I0N7_9PSED</name>
<organism evidence="3 4">
    <name type="scientific">Pseudomonas ulcerans</name>
    <dbReference type="NCBI Taxonomy" id="3115852"/>
    <lineage>
        <taxon>Bacteria</taxon>
        <taxon>Pseudomonadati</taxon>
        <taxon>Pseudomonadota</taxon>
        <taxon>Gammaproteobacteria</taxon>
        <taxon>Pseudomonadales</taxon>
        <taxon>Pseudomonadaceae</taxon>
        <taxon>Pseudomonas</taxon>
    </lineage>
</organism>
<dbReference type="Gene3D" id="3.30.420.10">
    <property type="entry name" value="Ribonuclease H-like superfamily/Ribonuclease H"/>
    <property type="match status" value="1"/>
</dbReference>
<feature type="domain" description="Integrase catalytic" evidence="2">
    <location>
        <begin position="238"/>
        <end position="440"/>
    </location>
</feature>
<accession>A0ABU7I0N7</accession>
<feature type="compositionally biased region" description="Acidic residues" evidence="1">
    <location>
        <begin position="625"/>
        <end position="636"/>
    </location>
</feature>
<evidence type="ECO:0000256" key="1">
    <source>
        <dbReference type="SAM" id="MobiDB-lite"/>
    </source>
</evidence>